<keyword evidence="2" id="KW-0396">Initiation factor</keyword>
<gene>
    <name evidence="6" type="primary">A03p066020.1_BraROA</name>
    <name evidence="6" type="ORF">IGI04_013620</name>
</gene>
<keyword evidence="1" id="KW-0963">Cytoplasm</keyword>
<evidence type="ECO:0000256" key="1">
    <source>
        <dbReference type="ARBA" id="ARBA00022490"/>
    </source>
</evidence>
<evidence type="ECO:0000256" key="4">
    <source>
        <dbReference type="ARBA" id="ARBA00022917"/>
    </source>
</evidence>
<keyword evidence="3" id="KW-0694">RNA-binding</keyword>
<dbReference type="InterPro" id="IPR013979">
    <property type="entry name" value="TIF_beta_prop-like"/>
</dbReference>
<evidence type="ECO:0000256" key="3">
    <source>
        <dbReference type="ARBA" id="ARBA00022884"/>
    </source>
</evidence>
<accession>A0ABQ7NBB1</accession>
<feature type="domain" description="Translation initiation factor beta propellor-like" evidence="5">
    <location>
        <begin position="1"/>
        <end position="81"/>
    </location>
</feature>
<name>A0ABQ7NBB1_BRACM</name>
<keyword evidence="4" id="KW-0648">Protein biosynthesis</keyword>
<proteinExistence type="predicted"/>
<evidence type="ECO:0000313" key="6">
    <source>
        <dbReference type="EMBL" id="KAG5407501.1"/>
    </source>
</evidence>
<dbReference type="Proteomes" id="UP000823674">
    <property type="component" value="Chromosome A03"/>
</dbReference>
<dbReference type="PANTHER" id="PTHR14068">
    <property type="entry name" value="EUKARYOTIC TRANSLATION INITIATION FACTOR 3 EIF3 -RELATED"/>
    <property type="match status" value="1"/>
</dbReference>
<protein>
    <recommendedName>
        <fullName evidence="5">Translation initiation factor beta propellor-like domain-containing protein</fullName>
    </recommendedName>
</protein>
<dbReference type="EMBL" id="JADBGQ010000003">
    <property type="protein sequence ID" value="KAG5407501.1"/>
    <property type="molecule type" value="Genomic_DNA"/>
</dbReference>
<dbReference type="SUPFAM" id="SSF82171">
    <property type="entry name" value="DPP6 N-terminal domain-like"/>
    <property type="match status" value="1"/>
</dbReference>
<sequence length="88" mass="10147">MQEKDIPVEVLELDKKNDKIIEVAWEPKGHRFVLIHGNLQRPDVSLYSMRTPGRVLKLVTLKAKQANAVYWSPTGKHMIIADKVKWQA</sequence>
<evidence type="ECO:0000256" key="2">
    <source>
        <dbReference type="ARBA" id="ARBA00022540"/>
    </source>
</evidence>
<evidence type="ECO:0000313" key="7">
    <source>
        <dbReference type="Proteomes" id="UP000823674"/>
    </source>
</evidence>
<keyword evidence="7" id="KW-1185">Reference proteome</keyword>
<dbReference type="Pfam" id="PF08662">
    <property type="entry name" value="eIF2A"/>
    <property type="match status" value="1"/>
</dbReference>
<dbReference type="InterPro" id="IPR011400">
    <property type="entry name" value="EIF3B"/>
</dbReference>
<organism evidence="6 7">
    <name type="scientific">Brassica rapa subsp. trilocularis</name>
    <dbReference type="NCBI Taxonomy" id="1813537"/>
    <lineage>
        <taxon>Eukaryota</taxon>
        <taxon>Viridiplantae</taxon>
        <taxon>Streptophyta</taxon>
        <taxon>Embryophyta</taxon>
        <taxon>Tracheophyta</taxon>
        <taxon>Spermatophyta</taxon>
        <taxon>Magnoliopsida</taxon>
        <taxon>eudicotyledons</taxon>
        <taxon>Gunneridae</taxon>
        <taxon>Pentapetalae</taxon>
        <taxon>rosids</taxon>
        <taxon>malvids</taxon>
        <taxon>Brassicales</taxon>
        <taxon>Brassicaceae</taxon>
        <taxon>Brassiceae</taxon>
        <taxon>Brassica</taxon>
    </lineage>
</organism>
<dbReference type="PANTHER" id="PTHR14068:SF0">
    <property type="entry name" value="EUKARYOTIC TRANSLATION INITIATION FACTOR 3 SUBUNIT B"/>
    <property type="match status" value="1"/>
</dbReference>
<comment type="caution">
    <text evidence="6">The sequence shown here is derived from an EMBL/GenBank/DDBJ whole genome shotgun (WGS) entry which is preliminary data.</text>
</comment>
<reference evidence="6 7" key="1">
    <citation type="submission" date="2021-03" db="EMBL/GenBank/DDBJ databases">
        <authorList>
            <person name="King G.J."/>
            <person name="Bancroft I."/>
            <person name="Baten A."/>
            <person name="Bloomfield J."/>
            <person name="Borpatragohain P."/>
            <person name="He Z."/>
            <person name="Irish N."/>
            <person name="Irwin J."/>
            <person name="Liu K."/>
            <person name="Mauleon R.P."/>
            <person name="Moore J."/>
            <person name="Morris R."/>
            <person name="Ostergaard L."/>
            <person name="Wang B."/>
            <person name="Wells R."/>
        </authorList>
    </citation>
    <scope>NUCLEOTIDE SEQUENCE [LARGE SCALE GENOMIC DNA]</scope>
    <source>
        <strain evidence="6">R-o-18</strain>
        <tissue evidence="6">Leaf</tissue>
    </source>
</reference>
<evidence type="ECO:0000259" key="5">
    <source>
        <dbReference type="Pfam" id="PF08662"/>
    </source>
</evidence>